<dbReference type="EMBL" id="LVHF01000033">
    <property type="protein sequence ID" value="OAN11245.1"/>
    <property type="molecule type" value="Genomic_DNA"/>
</dbReference>
<proteinExistence type="predicted"/>
<dbReference type="Pfam" id="PF06945">
    <property type="entry name" value="DUF1289"/>
    <property type="match status" value="1"/>
</dbReference>
<dbReference type="OrthoDB" id="8911262at2"/>
<evidence type="ECO:0008006" key="3">
    <source>
        <dbReference type="Google" id="ProtNLM"/>
    </source>
</evidence>
<name>A0A178K2R6_9GAMM</name>
<organism evidence="1 2">
    <name type="scientific">Photobacterium jeanii</name>
    <dbReference type="NCBI Taxonomy" id="858640"/>
    <lineage>
        <taxon>Bacteria</taxon>
        <taxon>Pseudomonadati</taxon>
        <taxon>Pseudomonadota</taxon>
        <taxon>Gammaproteobacteria</taxon>
        <taxon>Vibrionales</taxon>
        <taxon>Vibrionaceae</taxon>
        <taxon>Photobacterium</taxon>
    </lineage>
</organism>
<sequence length="101" mass="11360">MKTPCIGMCKNNDGICSGCHRTMNELQIWRKIDDTQQQATIDQIQGKQSTHTCEQCGKPAYCDISAGKSHCWCFDIEQRDTSSIQTDGCLCRQCLSKLPLK</sequence>
<dbReference type="InterPro" id="IPR010710">
    <property type="entry name" value="DUF1289"/>
</dbReference>
<dbReference type="InterPro" id="IPR032720">
    <property type="entry name" value="Cys_rich_CWC"/>
</dbReference>
<accession>A0A178K2R6</accession>
<dbReference type="Pfam" id="PF14375">
    <property type="entry name" value="Cys_rich_CWC"/>
    <property type="match status" value="1"/>
</dbReference>
<comment type="caution">
    <text evidence="1">The sequence shown here is derived from an EMBL/GenBank/DDBJ whole genome shotgun (WGS) entry which is preliminary data.</text>
</comment>
<evidence type="ECO:0000313" key="2">
    <source>
        <dbReference type="Proteomes" id="UP000078503"/>
    </source>
</evidence>
<dbReference type="RefSeq" id="WP_068335656.1">
    <property type="nucleotide sequence ID" value="NZ_LVHF01000033.1"/>
</dbReference>
<keyword evidence="2" id="KW-1185">Reference proteome</keyword>
<dbReference type="Proteomes" id="UP000078503">
    <property type="component" value="Unassembled WGS sequence"/>
</dbReference>
<gene>
    <name evidence="1" type="ORF">A3K86_20010</name>
</gene>
<protein>
    <recommendedName>
        <fullName evidence="3">DUF1289 domain-containing protein</fullName>
    </recommendedName>
</protein>
<evidence type="ECO:0000313" key="1">
    <source>
        <dbReference type="EMBL" id="OAN11245.1"/>
    </source>
</evidence>
<reference evidence="1 2" key="1">
    <citation type="submission" date="2016-03" db="EMBL/GenBank/DDBJ databases">
        <title>Photobacterium proteolyticum sp. nov. a protease producing bacterium isolated from ocean sediments of Laizhou Bay.</title>
        <authorList>
            <person name="Li Y."/>
        </authorList>
    </citation>
    <scope>NUCLEOTIDE SEQUENCE [LARGE SCALE GENOMIC DNA]</scope>
    <source>
        <strain evidence="1 2">R-40508</strain>
    </source>
</reference>
<dbReference type="STRING" id="858640.A3K86_20010"/>
<dbReference type="AlphaFoldDB" id="A0A178K2R6"/>